<evidence type="ECO:0000313" key="12">
    <source>
        <dbReference type="Proteomes" id="UP000321379"/>
    </source>
</evidence>
<dbReference type="GO" id="GO:0046872">
    <property type="term" value="F:metal ion binding"/>
    <property type="evidence" value="ECO:0007669"/>
    <property type="project" value="UniProtKB-KW"/>
</dbReference>
<gene>
    <name evidence="11" type="ORF">FVP33_16010</name>
</gene>
<evidence type="ECO:0000256" key="1">
    <source>
        <dbReference type="ARBA" id="ARBA00001946"/>
    </source>
</evidence>
<keyword evidence="6" id="KW-0479">Metal-binding</keyword>
<dbReference type="InterPro" id="IPR003374">
    <property type="entry name" value="ApbE-like_sf"/>
</dbReference>
<evidence type="ECO:0000256" key="5">
    <source>
        <dbReference type="ARBA" id="ARBA00022679"/>
    </source>
</evidence>
<protein>
    <recommendedName>
        <fullName evidence="3">FAD:protein FMN transferase</fullName>
        <ecNumber evidence="2">2.7.1.180</ecNumber>
    </recommendedName>
    <alternativeName>
        <fullName evidence="9">Flavin transferase</fullName>
    </alternativeName>
</protein>
<dbReference type="EMBL" id="VRMG01000010">
    <property type="protein sequence ID" value="TXN29035.1"/>
    <property type="molecule type" value="Genomic_DNA"/>
</dbReference>
<evidence type="ECO:0000256" key="8">
    <source>
        <dbReference type="ARBA" id="ARBA00022842"/>
    </source>
</evidence>
<keyword evidence="7" id="KW-0274">FAD</keyword>
<evidence type="ECO:0000256" key="4">
    <source>
        <dbReference type="ARBA" id="ARBA00022630"/>
    </source>
</evidence>
<evidence type="ECO:0000256" key="2">
    <source>
        <dbReference type="ARBA" id="ARBA00011955"/>
    </source>
</evidence>
<accession>A0A5C8UL66</accession>
<reference evidence="11 12" key="1">
    <citation type="submission" date="2019-08" db="EMBL/GenBank/DDBJ databases">
        <title>Bacterial whole genome sequence for Glaciihabitans sp. CHu50b-6-2.</title>
        <authorList>
            <person name="Jin L."/>
        </authorList>
    </citation>
    <scope>NUCLEOTIDE SEQUENCE [LARGE SCALE GENOMIC DNA]</scope>
    <source>
        <strain evidence="11 12">CHu50b-6-2</strain>
    </source>
</reference>
<proteinExistence type="predicted"/>
<organism evidence="11 12">
    <name type="scientific">Lacisediminihabitans profunda</name>
    <dbReference type="NCBI Taxonomy" id="2594790"/>
    <lineage>
        <taxon>Bacteria</taxon>
        <taxon>Bacillati</taxon>
        <taxon>Actinomycetota</taxon>
        <taxon>Actinomycetes</taxon>
        <taxon>Micrococcales</taxon>
        <taxon>Microbacteriaceae</taxon>
        <taxon>Lacisediminihabitans</taxon>
    </lineage>
</organism>
<comment type="caution">
    <text evidence="11">The sequence shown here is derived from an EMBL/GenBank/DDBJ whole genome shotgun (WGS) entry which is preliminary data.</text>
</comment>
<evidence type="ECO:0000256" key="10">
    <source>
        <dbReference type="ARBA" id="ARBA00048540"/>
    </source>
</evidence>
<evidence type="ECO:0000256" key="9">
    <source>
        <dbReference type="ARBA" id="ARBA00031306"/>
    </source>
</evidence>
<name>A0A5C8UL66_9MICO</name>
<comment type="cofactor">
    <cofactor evidence="1">
        <name>Mg(2+)</name>
        <dbReference type="ChEBI" id="CHEBI:18420"/>
    </cofactor>
</comment>
<evidence type="ECO:0000313" key="11">
    <source>
        <dbReference type="EMBL" id="TXN29035.1"/>
    </source>
</evidence>
<dbReference type="Proteomes" id="UP000321379">
    <property type="component" value="Unassembled WGS sequence"/>
</dbReference>
<evidence type="ECO:0000256" key="6">
    <source>
        <dbReference type="ARBA" id="ARBA00022723"/>
    </source>
</evidence>
<dbReference type="PANTHER" id="PTHR30040">
    <property type="entry name" value="THIAMINE BIOSYNTHESIS LIPOPROTEIN APBE"/>
    <property type="match status" value="1"/>
</dbReference>
<keyword evidence="4" id="KW-0285">Flavoprotein</keyword>
<keyword evidence="12" id="KW-1185">Reference proteome</keyword>
<dbReference type="Gene3D" id="3.10.520.10">
    <property type="entry name" value="ApbE-like domains"/>
    <property type="match status" value="2"/>
</dbReference>
<dbReference type="SUPFAM" id="SSF143631">
    <property type="entry name" value="ApbE-like"/>
    <property type="match status" value="1"/>
</dbReference>
<keyword evidence="8" id="KW-0460">Magnesium</keyword>
<evidence type="ECO:0000256" key="7">
    <source>
        <dbReference type="ARBA" id="ARBA00022827"/>
    </source>
</evidence>
<evidence type="ECO:0000256" key="3">
    <source>
        <dbReference type="ARBA" id="ARBA00016337"/>
    </source>
</evidence>
<dbReference type="InterPro" id="IPR024932">
    <property type="entry name" value="ApbE"/>
</dbReference>
<dbReference type="PANTHER" id="PTHR30040:SF2">
    <property type="entry name" value="FAD:PROTEIN FMN TRANSFERASE"/>
    <property type="match status" value="1"/>
</dbReference>
<dbReference type="AlphaFoldDB" id="A0A5C8UL66"/>
<sequence length="249" mass="26202">MGTAVSVELPGVDSAGRALERVEEIFAEADHRFSLYRADSELSRVASGSLALMASSPELRRSYAEALLWRNETGGAFTPHRPDGIIDLNGIVKAETIERAASVLDDAGFVDWSINAGGDILCRGSQSPGQPWTLGIADPADRLALLCSVTLVGDRRAIATSGSAERGDHIWRKGSLEPTEFVQATVVASSIVTADVLATAIVSGGGTSLDQFTARWSIDALTVDRAGNLRATPGFRSALATPRVSPLLA</sequence>
<keyword evidence="5 11" id="KW-0808">Transferase</keyword>
<dbReference type="EC" id="2.7.1.180" evidence="2"/>
<dbReference type="Pfam" id="PF02424">
    <property type="entry name" value="ApbE"/>
    <property type="match status" value="2"/>
</dbReference>
<comment type="catalytic activity">
    <reaction evidence="10">
        <text>L-threonyl-[protein] + FAD = FMN-L-threonyl-[protein] + AMP + H(+)</text>
        <dbReference type="Rhea" id="RHEA:36847"/>
        <dbReference type="Rhea" id="RHEA-COMP:11060"/>
        <dbReference type="Rhea" id="RHEA-COMP:11061"/>
        <dbReference type="ChEBI" id="CHEBI:15378"/>
        <dbReference type="ChEBI" id="CHEBI:30013"/>
        <dbReference type="ChEBI" id="CHEBI:57692"/>
        <dbReference type="ChEBI" id="CHEBI:74257"/>
        <dbReference type="ChEBI" id="CHEBI:456215"/>
        <dbReference type="EC" id="2.7.1.180"/>
    </reaction>
</comment>
<dbReference type="GO" id="GO:0016740">
    <property type="term" value="F:transferase activity"/>
    <property type="evidence" value="ECO:0007669"/>
    <property type="project" value="UniProtKB-KW"/>
</dbReference>